<dbReference type="SUPFAM" id="SSF56935">
    <property type="entry name" value="Porins"/>
    <property type="match status" value="1"/>
</dbReference>
<evidence type="ECO:0000256" key="9">
    <source>
        <dbReference type="RuleBase" id="RU003357"/>
    </source>
</evidence>
<evidence type="ECO:0000256" key="4">
    <source>
        <dbReference type="ARBA" id="ARBA00022692"/>
    </source>
</evidence>
<comment type="subcellular location">
    <subcellularLocation>
        <location evidence="1 8">Cell outer membrane</location>
        <topology evidence="1 8">Multi-pass membrane protein</topology>
    </subcellularLocation>
</comment>
<dbReference type="PROSITE" id="PS52016">
    <property type="entry name" value="TONB_DEPENDENT_REC_3"/>
    <property type="match status" value="1"/>
</dbReference>
<feature type="domain" description="TonB-dependent receptor-like beta-barrel" evidence="11">
    <location>
        <begin position="289"/>
        <end position="686"/>
    </location>
</feature>
<keyword evidence="6 8" id="KW-0472">Membrane</keyword>
<evidence type="ECO:0000256" key="1">
    <source>
        <dbReference type="ARBA" id="ARBA00004571"/>
    </source>
</evidence>
<evidence type="ECO:0000256" key="10">
    <source>
        <dbReference type="SAM" id="SignalP"/>
    </source>
</evidence>
<keyword evidence="4 8" id="KW-0812">Transmembrane</keyword>
<evidence type="ECO:0000256" key="2">
    <source>
        <dbReference type="ARBA" id="ARBA00022448"/>
    </source>
</evidence>
<comment type="caution">
    <text evidence="13">The sequence shown here is derived from an EMBL/GenBank/DDBJ whole genome shotgun (WGS) entry which is preliminary data.</text>
</comment>
<keyword evidence="2 8" id="KW-0813">Transport</keyword>
<dbReference type="Gene3D" id="2.170.130.10">
    <property type="entry name" value="TonB-dependent receptor, plug domain"/>
    <property type="match status" value="1"/>
</dbReference>
<feature type="chain" id="PRO_5045419216" evidence="10">
    <location>
        <begin position="30"/>
        <end position="732"/>
    </location>
</feature>
<keyword evidence="14" id="KW-1185">Reference proteome</keyword>
<gene>
    <name evidence="13" type="ORF">ACFSJ3_07465</name>
</gene>
<dbReference type="PANTHER" id="PTHR30069:SF57">
    <property type="entry name" value="TONB-DEPENDENT RECEPTOR"/>
    <property type="match status" value="1"/>
</dbReference>
<proteinExistence type="inferred from homology"/>
<name>A0ABW4XLS7_9GAMM</name>
<dbReference type="Proteomes" id="UP001597380">
    <property type="component" value="Unassembled WGS sequence"/>
</dbReference>
<keyword evidence="7 8" id="KW-0998">Cell outer membrane</keyword>
<dbReference type="PANTHER" id="PTHR30069">
    <property type="entry name" value="TONB-DEPENDENT OUTER MEMBRANE RECEPTOR"/>
    <property type="match status" value="1"/>
</dbReference>
<dbReference type="RefSeq" id="WP_345340785.1">
    <property type="nucleotide sequence ID" value="NZ_BAABLI010000016.1"/>
</dbReference>
<dbReference type="InterPro" id="IPR036942">
    <property type="entry name" value="Beta-barrel_TonB_sf"/>
</dbReference>
<evidence type="ECO:0000259" key="12">
    <source>
        <dbReference type="Pfam" id="PF07715"/>
    </source>
</evidence>
<dbReference type="CDD" id="cd01347">
    <property type="entry name" value="ligand_gated_channel"/>
    <property type="match status" value="1"/>
</dbReference>
<keyword evidence="3 8" id="KW-1134">Transmembrane beta strand</keyword>
<feature type="domain" description="TonB-dependent receptor plug" evidence="12">
    <location>
        <begin position="65"/>
        <end position="165"/>
    </location>
</feature>
<evidence type="ECO:0000313" key="13">
    <source>
        <dbReference type="EMBL" id="MFD2095819.1"/>
    </source>
</evidence>
<dbReference type="Gene3D" id="2.40.170.20">
    <property type="entry name" value="TonB-dependent receptor, beta-barrel domain"/>
    <property type="match status" value="1"/>
</dbReference>
<dbReference type="InterPro" id="IPR012910">
    <property type="entry name" value="Plug_dom"/>
</dbReference>
<evidence type="ECO:0000313" key="14">
    <source>
        <dbReference type="Proteomes" id="UP001597380"/>
    </source>
</evidence>
<evidence type="ECO:0000256" key="3">
    <source>
        <dbReference type="ARBA" id="ARBA00022452"/>
    </source>
</evidence>
<evidence type="ECO:0000256" key="5">
    <source>
        <dbReference type="ARBA" id="ARBA00023077"/>
    </source>
</evidence>
<keyword evidence="10" id="KW-0732">Signal</keyword>
<reference evidence="14" key="1">
    <citation type="journal article" date="2019" name="Int. J. Syst. Evol. Microbiol.">
        <title>The Global Catalogue of Microorganisms (GCM) 10K type strain sequencing project: providing services to taxonomists for standard genome sequencing and annotation.</title>
        <authorList>
            <consortium name="The Broad Institute Genomics Platform"/>
            <consortium name="The Broad Institute Genome Sequencing Center for Infectious Disease"/>
            <person name="Wu L."/>
            <person name="Ma J."/>
        </authorList>
    </citation>
    <scope>NUCLEOTIDE SEQUENCE [LARGE SCALE GENOMIC DNA]</scope>
    <source>
        <strain evidence="14">CGMCC 1.10992</strain>
    </source>
</reference>
<dbReference type="InterPro" id="IPR039426">
    <property type="entry name" value="TonB-dep_rcpt-like"/>
</dbReference>
<comment type="similarity">
    <text evidence="8 9">Belongs to the TonB-dependent receptor family.</text>
</comment>
<dbReference type="InterPro" id="IPR037066">
    <property type="entry name" value="Plug_dom_sf"/>
</dbReference>
<dbReference type="Pfam" id="PF00593">
    <property type="entry name" value="TonB_dep_Rec_b-barrel"/>
    <property type="match status" value="1"/>
</dbReference>
<evidence type="ECO:0000256" key="6">
    <source>
        <dbReference type="ARBA" id="ARBA00023136"/>
    </source>
</evidence>
<accession>A0ABW4XLS7</accession>
<evidence type="ECO:0000256" key="8">
    <source>
        <dbReference type="PROSITE-ProRule" id="PRU01360"/>
    </source>
</evidence>
<dbReference type="InterPro" id="IPR000531">
    <property type="entry name" value="Beta-barrel_TonB"/>
</dbReference>
<protein>
    <submittedName>
        <fullName evidence="13">TonB-dependent receptor plug domain-containing protein</fullName>
    </submittedName>
</protein>
<dbReference type="Pfam" id="PF07715">
    <property type="entry name" value="Plug"/>
    <property type="match status" value="1"/>
</dbReference>
<feature type="signal peptide" evidence="10">
    <location>
        <begin position="1"/>
        <end position="29"/>
    </location>
</feature>
<keyword evidence="13" id="KW-0675">Receptor</keyword>
<keyword evidence="5 9" id="KW-0798">TonB box</keyword>
<organism evidence="13 14">
    <name type="scientific">Corallincola platygyrae</name>
    <dbReference type="NCBI Taxonomy" id="1193278"/>
    <lineage>
        <taxon>Bacteria</taxon>
        <taxon>Pseudomonadati</taxon>
        <taxon>Pseudomonadota</taxon>
        <taxon>Gammaproteobacteria</taxon>
        <taxon>Alteromonadales</taxon>
        <taxon>Psychromonadaceae</taxon>
        <taxon>Corallincola</taxon>
    </lineage>
</organism>
<sequence>MPSLNSLKKPRISLLALFVSAALSPQAFADDTAAIAAEEDVEKIEVKGVRTRLATGGRVADMIEKTELLTAQDLFDVQAGNLAEAIDTAPGVRVNNECSMCGMKRVMINGLKGEHTTILVDGIPMHSVVSSFYGMDAIATSGVESIEIARGSGASLIAPGAVGGTINIVTKRPYENSVVGDFASGSNGYKKLDVSATGVNEKGDLGILVTAQQMEQDRIDADGNGVSESAALDNSAASMKLVWDATDNDNIEVRYARFRSDIFGGPMGVSRSQAIASEAEGGTDPGQFFENGDVRQQYQGKPWEVTEAIDTTRDEYSARWIHEINSDWHFTGTGSYVQHGQDSYYEGFDYVNEDDVYYGDLRLNWIANDDHLLTFGVDYLNEEMRSDSDALRELQQEDPGLYGDSFDHEMIGLYVQDNWAVADNIELQLAVRLDQVTADFIEHKDVGDEIDETMISPRAHLRWDHSDEWVSRFSAGRGFRAPLTFFESDHGILEDGFAIDVDHLEESTSVGYAISYQGEQLDSTLSLAYTEVDNLAHIDADNFERPTLVNSDETIDVSTADLMWGYQVNEYIRLDGGFEFFFYSDEYKETFSVVPVEERVTLGLDIDYDGWDIVLSATWIGERDLSEYGYGDRYNTFFDLNGDNMVDPGELQDPKDTDADDYVTVDLKVSYEISENVLAYVGAKNLFDYTQAEDMDSPLYWEDADGEPAFDVAHIYGPLAGRTAYAGVKVEF</sequence>
<dbReference type="EMBL" id="JBHUHT010000010">
    <property type="protein sequence ID" value="MFD2095819.1"/>
    <property type="molecule type" value="Genomic_DNA"/>
</dbReference>
<evidence type="ECO:0000256" key="7">
    <source>
        <dbReference type="ARBA" id="ARBA00023237"/>
    </source>
</evidence>
<evidence type="ECO:0000259" key="11">
    <source>
        <dbReference type="Pfam" id="PF00593"/>
    </source>
</evidence>